<dbReference type="RefSeq" id="WP_382418262.1">
    <property type="nucleotide sequence ID" value="NZ_AP031500.1"/>
</dbReference>
<evidence type="ECO:0000313" key="1">
    <source>
        <dbReference type="EMBL" id="MFC3156835.1"/>
    </source>
</evidence>
<dbReference type="Gene3D" id="3.50.50.60">
    <property type="entry name" value="FAD/NAD(P)-binding domain"/>
    <property type="match status" value="1"/>
</dbReference>
<dbReference type="InterPro" id="IPR050816">
    <property type="entry name" value="Flavin-dep_Halogenase_NPB"/>
</dbReference>
<keyword evidence="1" id="KW-0560">Oxidoreductase</keyword>
<dbReference type="GO" id="GO:0016491">
    <property type="term" value="F:oxidoreductase activity"/>
    <property type="evidence" value="ECO:0007669"/>
    <property type="project" value="UniProtKB-KW"/>
</dbReference>
<dbReference type="PANTHER" id="PTHR43747">
    <property type="entry name" value="FAD-BINDING PROTEIN"/>
    <property type="match status" value="1"/>
</dbReference>
<organism evidence="1 2">
    <name type="scientific">Gilvimarinus japonicus</name>
    <dbReference type="NCBI Taxonomy" id="1796469"/>
    <lineage>
        <taxon>Bacteria</taxon>
        <taxon>Pseudomonadati</taxon>
        <taxon>Pseudomonadota</taxon>
        <taxon>Gammaproteobacteria</taxon>
        <taxon>Cellvibrionales</taxon>
        <taxon>Cellvibrionaceae</taxon>
        <taxon>Gilvimarinus</taxon>
    </lineage>
</organism>
<dbReference type="Proteomes" id="UP001595548">
    <property type="component" value="Unassembled WGS sequence"/>
</dbReference>
<keyword evidence="2" id="KW-1185">Reference proteome</keyword>
<dbReference type="SUPFAM" id="SSF51905">
    <property type="entry name" value="FAD/NAD(P)-binding domain"/>
    <property type="match status" value="1"/>
</dbReference>
<protein>
    <submittedName>
        <fullName evidence="1">Tryptophan halogenase family protein</fullName>
        <ecNumber evidence="1">1.14.19.-</ecNumber>
    </submittedName>
</protein>
<evidence type="ECO:0000313" key="2">
    <source>
        <dbReference type="Proteomes" id="UP001595548"/>
    </source>
</evidence>
<comment type="caution">
    <text evidence="1">The sequence shown here is derived from an EMBL/GenBank/DDBJ whole genome shotgun (WGS) entry which is preliminary data.</text>
</comment>
<dbReference type="InterPro" id="IPR036188">
    <property type="entry name" value="FAD/NAD-bd_sf"/>
</dbReference>
<dbReference type="InterPro" id="IPR033856">
    <property type="entry name" value="Trp_halogen"/>
</dbReference>
<sequence length="516" mass="57953">MVTDSAHNTSSINHIVIAGGGTAGWMAAAALAHHFAMLHKQGSIAQSPAITLVESEAIGTVGVGEATIPSIRAFNDSLGIDELEFLKKTHATFKLGIEFKDWYQPGATFFHPFADYGMPLKGIDFHHYLIRLQLAGEPINPADYSFPAQLAKQGRFAQPHPNPPTPLADYGYAYHFDAGRYALFLRDYAEQRGVIRREGKIEQIKQDHSSGFIQSLQLDNGECISGDLFIDCSGFRGLLIEQALNTGYDDWRQWLPCDRAIAVQSEKTTEPLPYTRTTAREAGWQWRIPLQQRTGNGYVYSSAFCDDTTAQATLLSGLDGAPIKAPRSFEFVTGKRKKIWHKNCYALGLASGFLEPLESTSISLIQTGISRLLAFYPHKGYRQCDQDEVNRQHHHEFERIRDFLILHYKATGRADTEFWRHCQTMAVPDTLQHKMALYKSRGVLVSHEPEAFEPDSWVTMYMGFHYHAGDYDRRADAIELGALKQQLAKIRDTIRNAASQPMSHAEFIARHCAAKD</sequence>
<accession>A0ABV7HWC7</accession>
<dbReference type="EC" id="1.14.19.-" evidence="1"/>
<proteinExistence type="predicted"/>
<dbReference type="InterPro" id="IPR006905">
    <property type="entry name" value="Flavin_halogenase"/>
</dbReference>
<dbReference type="PIRSF" id="PIRSF011396">
    <property type="entry name" value="Trp_halogenase"/>
    <property type="match status" value="1"/>
</dbReference>
<name>A0ABV7HWC7_9GAMM</name>
<dbReference type="PANTHER" id="PTHR43747:SF4">
    <property type="entry name" value="FLAVIN-DEPENDENT TRYPTOPHAN HALOGENASE"/>
    <property type="match status" value="1"/>
</dbReference>
<dbReference type="Pfam" id="PF04820">
    <property type="entry name" value="Trp_halogenase"/>
    <property type="match status" value="1"/>
</dbReference>
<gene>
    <name evidence="1" type="ORF">ACFOEB_16615</name>
</gene>
<dbReference type="EMBL" id="JBHRTL010000031">
    <property type="protein sequence ID" value="MFC3156835.1"/>
    <property type="molecule type" value="Genomic_DNA"/>
</dbReference>
<reference evidence="2" key="1">
    <citation type="journal article" date="2019" name="Int. J. Syst. Evol. Microbiol.">
        <title>The Global Catalogue of Microorganisms (GCM) 10K type strain sequencing project: providing services to taxonomists for standard genome sequencing and annotation.</title>
        <authorList>
            <consortium name="The Broad Institute Genomics Platform"/>
            <consortium name="The Broad Institute Genome Sequencing Center for Infectious Disease"/>
            <person name="Wu L."/>
            <person name="Ma J."/>
        </authorList>
    </citation>
    <scope>NUCLEOTIDE SEQUENCE [LARGE SCALE GENOMIC DNA]</scope>
    <source>
        <strain evidence="2">KCTC 52141</strain>
    </source>
</reference>